<dbReference type="STRING" id="8840.ENSAPLP00000031763"/>
<keyword evidence="13" id="KW-1185">Reference proteome</keyword>
<dbReference type="InterPro" id="IPR003378">
    <property type="entry name" value="Fringe-like_glycosylTrfase"/>
</dbReference>
<dbReference type="GeneTree" id="ENSGT00940000159564"/>
<evidence type="ECO:0000256" key="2">
    <source>
        <dbReference type="ARBA" id="ARBA00008661"/>
    </source>
</evidence>
<evidence type="ECO:0000256" key="1">
    <source>
        <dbReference type="ARBA" id="ARBA00004606"/>
    </source>
</evidence>
<keyword evidence="3" id="KW-0328">Glycosyltransferase</keyword>
<keyword evidence="6" id="KW-0735">Signal-anchor</keyword>
<dbReference type="GO" id="GO:0016020">
    <property type="term" value="C:membrane"/>
    <property type="evidence" value="ECO:0007669"/>
    <property type="project" value="UniProtKB-SubCell"/>
</dbReference>
<evidence type="ECO:0000313" key="12">
    <source>
        <dbReference type="Ensembl" id="ENSAPLP00000031763.1"/>
    </source>
</evidence>
<evidence type="ECO:0000259" key="11">
    <source>
        <dbReference type="Pfam" id="PF02434"/>
    </source>
</evidence>
<reference evidence="12" key="3">
    <citation type="submission" date="2025-09" db="UniProtKB">
        <authorList>
            <consortium name="Ensembl"/>
        </authorList>
    </citation>
    <scope>IDENTIFICATION</scope>
</reference>
<keyword evidence="8" id="KW-0472">Membrane</keyword>
<dbReference type="GO" id="GO:0012505">
    <property type="term" value="C:endomembrane system"/>
    <property type="evidence" value="ECO:0007669"/>
    <property type="project" value="UniProtKB-SubCell"/>
</dbReference>
<dbReference type="GO" id="GO:0016757">
    <property type="term" value="F:glycosyltransferase activity"/>
    <property type="evidence" value="ECO:0007669"/>
    <property type="project" value="UniProtKB-KW"/>
</dbReference>
<reference evidence="12" key="2">
    <citation type="submission" date="2025-08" db="UniProtKB">
        <authorList>
            <consortium name="Ensembl"/>
        </authorList>
    </citation>
    <scope>IDENTIFICATION</scope>
</reference>
<dbReference type="AlphaFoldDB" id="A0A493U0W1"/>
<gene>
    <name evidence="12" type="primary">MFNG</name>
</gene>
<keyword evidence="7" id="KW-1133">Transmembrane helix</keyword>
<evidence type="ECO:0000256" key="6">
    <source>
        <dbReference type="ARBA" id="ARBA00022968"/>
    </source>
</evidence>
<name>A0A493U0W1_ANAPP</name>
<dbReference type="Ensembl" id="ENSAPLT00000024760.1">
    <property type="protein sequence ID" value="ENSAPLP00000031763.1"/>
    <property type="gene ID" value="ENSAPLG00000020867.1"/>
</dbReference>
<proteinExistence type="inferred from homology"/>
<reference evidence="12 13" key="1">
    <citation type="submission" date="2017-10" db="EMBL/GenBank/DDBJ databases">
        <title>A new Pekin duck reference genome.</title>
        <authorList>
            <person name="Hou Z.-C."/>
            <person name="Zhou Z.-K."/>
            <person name="Zhu F."/>
            <person name="Hou S.-S."/>
        </authorList>
    </citation>
    <scope>NUCLEOTIDE SEQUENCE [LARGE SCALE GENOMIC DNA]</scope>
</reference>
<keyword evidence="4" id="KW-0808">Transferase</keyword>
<dbReference type="Pfam" id="PF02434">
    <property type="entry name" value="Fringe"/>
    <property type="match status" value="1"/>
</dbReference>
<dbReference type="Gene3D" id="3.90.550.50">
    <property type="match status" value="1"/>
</dbReference>
<evidence type="ECO:0000313" key="13">
    <source>
        <dbReference type="Proteomes" id="UP000016666"/>
    </source>
</evidence>
<keyword evidence="5" id="KW-0812">Transmembrane</keyword>
<evidence type="ECO:0000256" key="8">
    <source>
        <dbReference type="ARBA" id="ARBA00023136"/>
    </source>
</evidence>
<evidence type="ECO:0000256" key="7">
    <source>
        <dbReference type="ARBA" id="ARBA00022989"/>
    </source>
</evidence>
<feature type="domain" description="Fringe-like glycosyltransferase" evidence="11">
    <location>
        <begin position="72"/>
        <end position="244"/>
    </location>
</feature>
<protein>
    <submittedName>
        <fullName evidence="12">MFNG O-fucosylpeptide 3-beta-N-acetylglucosaminyltransferase</fullName>
    </submittedName>
</protein>
<evidence type="ECO:0000256" key="5">
    <source>
        <dbReference type="ARBA" id="ARBA00022692"/>
    </source>
</evidence>
<accession>A0A493U0W1</accession>
<organism evidence="12 13">
    <name type="scientific">Anas platyrhynchos platyrhynchos</name>
    <name type="common">Northern mallard</name>
    <dbReference type="NCBI Taxonomy" id="8840"/>
    <lineage>
        <taxon>Eukaryota</taxon>
        <taxon>Metazoa</taxon>
        <taxon>Chordata</taxon>
        <taxon>Craniata</taxon>
        <taxon>Vertebrata</taxon>
        <taxon>Euteleostomi</taxon>
        <taxon>Archelosauria</taxon>
        <taxon>Archosauria</taxon>
        <taxon>Dinosauria</taxon>
        <taxon>Saurischia</taxon>
        <taxon>Theropoda</taxon>
        <taxon>Coelurosauria</taxon>
        <taxon>Aves</taxon>
        <taxon>Neognathae</taxon>
        <taxon>Galloanserae</taxon>
        <taxon>Anseriformes</taxon>
        <taxon>Anatidae</taxon>
        <taxon>Anatinae</taxon>
        <taxon>Anas</taxon>
    </lineage>
</organism>
<dbReference type="PANTHER" id="PTHR10811">
    <property type="entry name" value="FRINGE-RELATED"/>
    <property type="match status" value="1"/>
</dbReference>
<dbReference type="Proteomes" id="UP000016666">
    <property type="component" value="Chromosome 1"/>
</dbReference>
<feature type="compositionally biased region" description="Basic and acidic residues" evidence="10">
    <location>
        <begin position="247"/>
        <end position="264"/>
    </location>
</feature>
<feature type="region of interest" description="Disordered" evidence="10">
    <location>
        <begin position="244"/>
        <end position="265"/>
    </location>
</feature>
<evidence type="ECO:0000256" key="3">
    <source>
        <dbReference type="ARBA" id="ARBA00022676"/>
    </source>
</evidence>
<evidence type="ECO:0000256" key="4">
    <source>
        <dbReference type="ARBA" id="ARBA00022679"/>
    </source>
</evidence>
<evidence type="ECO:0000256" key="9">
    <source>
        <dbReference type="ARBA" id="ARBA00037847"/>
    </source>
</evidence>
<comment type="subcellular location">
    <subcellularLocation>
        <location evidence="9">Endomembrane system</location>
        <topology evidence="9">Single-pass membrane protein</topology>
    </subcellularLocation>
    <subcellularLocation>
        <location evidence="1">Membrane</location>
        <topology evidence="1">Single-pass type II membrane protein</topology>
    </subcellularLocation>
</comment>
<comment type="similarity">
    <text evidence="2">Belongs to the glycosyltransferase 31 family.</text>
</comment>
<sequence>MVWVRAQRRVVWSELGVDGGRGEQVGDAHTMAGLDWGGERKLGMSKPLPSCPEVLSVAMWASPEPQPFFFPAGDHVVFTNCSTEHSHPALSCKMAAEFDAFLASGRSWFCHLDDDNYLNPQALLQLLSSYSPTRDVYLGKPSLNRPIRASETLTNNQTKSVHFWFATGGAGFCISRKLASKMVPWASGRNFLKTSELIRLPDDCTMGYIIECKVGGQLLPNALFHSHLENLQLIPTSRLTQQVSRENGTRERCARKGRGSEEQRLPAAQVTVTVARGQWWGTRVQGVMGGLGEHGKRTWRNADLGGKGLCTTSSLHGEITRGVGGLERAKDSSDGPLWAGGEERWKAEAKPAEKEKEHELLLPKASSLLLSSPPHPPCSFLPTPLCRSHSAMVSLRTSSTLSSSVVPSHCRKIPQGTGHE</sequence>
<evidence type="ECO:0000256" key="10">
    <source>
        <dbReference type="SAM" id="MobiDB-lite"/>
    </source>
</evidence>